<protein>
    <submittedName>
        <fullName evidence="2">Uncharacterized protein</fullName>
    </submittedName>
</protein>
<evidence type="ECO:0000256" key="1">
    <source>
        <dbReference type="SAM" id="MobiDB-lite"/>
    </source>
</evidence>
<gene>
    <name evidence="2" type="ORF">HAX54_007186</name>
</gene>
<dbReference type="EMBL" id="JACEIK010001369">
    <property type="protein sequence ID" value="MCD7468748.1"/>
    <property type="molecule type" value="Genomic_DNA"/>
</dbReference>
<reference evidence="2 3" key="1">
    <citation type="journal article" date="2021" name="BMC Genomics">
        <title>Datura genome reveals duplications of psychoactive alkaloid biosynthetic genes and high mutation rate following tissue culture.</title>
        <authorList>
            <person name="Rajewski A."/>
            <person name="Carter-House D."/>
            <person name="Stajich J."/>
            <person name="Litt A."/>
        </authorList>
    </citation>
    <scope>NUCLEOTIDE SEQUENCE [LARGE SCALE GENOMIC DNA]</scope>
    <source>
        <strain evidence="2">AR-01</strain>
    </source>
</reference>
<accession>A0ABS8TC95</accession>
<dbReference type="Proteomes" id="UP000823775">
    <property type="component" value="Unassembled WGS sequence"/>
</dbReference>
<comment type="caution">
    <text evidence="2">The sequence shown here is derived from an EMBL/GenBank/DDBJ whole genome shotgun (WGS) entry which is preliminary data.</text>
</comment>
<keyword evidence="3" id="KW-1185">Reference proteome</keyword>
<proteinExistence type="predicted"/>
<evidence type="ECO:0000313" key="3">
    <source>
        <dbReference type="Proteomes" id="UP000823775"/>
    </source>
</evidence>
<organism evidence="2 3">
    <name type="scientific">Datura stramonium</name>
    <name type="common">Jimsonweed</name>
    <name type="synonym">Common thornapple</name>
    <dbReference type="NCBI Taxonomy" id="4076"/>
    <lineage>
        <taxon>Eukaryota</taxon>
        <taxon>Viridiplantae</taxon>
        <taxon>Streptophyta</taxon>
        <taxon>Embryophyta</taxon>
        <taxon>Tracheophyta</taxon>
        <taxon>Spermatophyta</taxon>
        <taxon>Magnoliopsida</taxon>
        <taxon>eudicotyledons</taxon>
        <taxon>Gunneridae</taxon>
        <taxon>Pentapetalae</taxon>
        <taxon>asterids</taxon>
        <taxon>lamiids</taxon>
        <taxon>Solanales</taxon>
        <taxon>Solanaceae</taxon>
        <taxon>Solanoideae</taxon>
        <taxon>Datureae</taxon>
        <taxon>Datura</taxon>
    </lineage>
</organism>
<name>A0ABS8TC95_DATST</name>
<evidence type="ECO:0000313" key="2">
    <source>
        <dbReference type="EMBL" id="MCD7468748.1"/>
    </source>
</evidence>
<feature type="region of interest" description="Disordered" evidence="1">
    <location>
        <begin position="1"/>
        <end position="20"/>
    </location>
</feature>
<sequence>MASLTQPGLSSVANSWSSSNDVLTTNIPINIAISKPSNTPTFFDMHVVADELTLDEWLTQLKKDHPSHPCKYISKKNPGPRTPYTRSKRKVDLTDAIMISPSTYKGTWSSSNIGR</sequence>
<feature type="compositionally biased region" description="Low complexity" evidence="1">
    <location>
        <begin position="10"/>
        <end position="19"/>
    </location>
</feature>